<feature type="compositionally biased region" description="Low complexity" evidence="1">
    <location>
        <begin position="33"/>
        <end position="52"/>
    </location>
</feature>
<gene>
    <name evidence="2" type="ORF">SDC9_179731</name>
</gene>
<dbReference type="AlphaFoldDB" id="A0A645GZM1"/>
<protein>
    <submittedName>
        <fullName evidence="2">Uncharacterized protein</fullName>
    </submittedName>
</protein>
<reference evidence="2" key="1">
    <citation type="submission" date="2019-08" db="EMBL/GenBank/DDBJ databases">
        <authorList>
            <person name="Kucharzyk K."/>
            <person name="Murdoch R.W."/>
            <person name="Higgins S."/>
            <person name="Loffler F."/>
        </authorList>
    </citation>
    <scope>NUCLEOTIDE SEQUENCE</scope>
</reference>
<dbReference type="EMBL" id="VSSQ01084158">
    <property type="protein sequence ID" value="MPN32255.1"/>
    <property type="molecule type" value="Genomic_DNA"/>
</dbReference>
<proteinExistence type="predicted"/>
<feature type="compositionally biased region" description="Low complexity" evidence="1">
    <location>
        <begin position="1"/>
        <end position="22"/>
    </location>
</feature>
<accession>A0A645GZM1</accession>
<evidence type="ECO:0000256" key="1">
    <source>
        <dbReference type="SAM" id="MobiDB-lite"/>
    </source>
</evidence>
<comment type="caution">
    <text evidence="2">The sequence shown here is derived from an EMBL/GenBank/DDBJ whole genome shotgun (WGS) entry which is preliminary data.</text>
</comment>
<organism evidence="2">
    <name type="scientific">bioreactor metagenome</name>
    <dbReference type="NCBI Taxonomy" id="1076179"/>
    <lineage>
        <taxon>unclassified sequences</taxon>
        <taxon>metagenomes</taxon>
        <taxon>ecological metagenomes</taxon>
    </lineage>
</organism>
<name>A0A645GZM1_9ZZZZ</name>
<feature type="region of interest" description="Disordered" evidence="1">
    <location>
        <begin position="1"/>
        <end position="57"/>
    </location>
</feature>
<evidence type="ECO:0000313" key="2">
    <source>
        <dbReference type="EMBL" id="MPN32255.1"/>
    </source>
</evidence>
<sequence length="135" mass="14402">MLSISQSCSAASSPDSRSRSCCLGTGQDPGTGYSRTSSPSARSATANSSSYRLPPLARSLRQRAKPIRCFILASASRRAAQRPRCHLLPHLCSRRMTTILLARGSGHADSEALARIAIDSRSHVTPHSVTSPGRE</sequence>